<evidence type="ECO:0000313" key="8">
    <source>
        <dbReference type="Proteomes" id="UP000003860"/>
    </source>
</evidence>
<keyword evidence="1 4" id="KW-0732">Signal</keyword>
<dbReference type="Proteomes" id="UP000003860">
    <property type="component" value="Unassembled WGS sequence"/>
</dbReference>
<sequence length="375" mass="41921">MKKRLTLLMVMLYIFSCVVIPASASNLDKAKQQQKNVKGELSQIAGQKKALSSQIEQGKENKENLDSQAQKVQGNVNKKSVEISDVKSDIKRITKEIEQIDKDYKAKTELFKTRMRIMYQNMNQSPFEVFVESKSLSEFFSRLEIISLVKENDSKLIQEIITGRESTELQKQDKLRELQEKNEQLKTLTNKVSDIKSSSKKVQSEIEESKSKLQDLEKKEDEMIALSKELAKKITQLSSTTAKYAGGVLAWPTPGYTRISSPFGYRIHPIYKVRKFHTGVDIDAPSGATIVAANSGKVIMAGWNGGYGNCVIIDHGGGLATLYAHQSKIMVQEGDYLKKGDTVGKVGTTGLSTGPHLHFEVRKSGNTTNPLDYYK</sequence>
<dbReference type="GO" id="GO:0004222">
    <property type="term" value="F:metalloendopeptidase activity"/>
    <property type="evidence" value="ECO:0007669"/>
    <property type="project" value="TreeGrafter"/>
</dbReference>
<dbReference type="Gene3D" id="2.70.70.10">
    <property type="entry name" value="Glucose Permease (Domain IIA)"/>
    <property type="match status" value="1"/>
</dbReference>
<accession>F1TGU3</accession>
<evidence type="ECO:0000256" key="1">
    <source>
        <dbReference type="ARBA" id="ARBA00022729"/>
    </source>
</evidence>
<dbReference type="SUPFAM" id="SSF51261">
    <property type="entry name" value="Duplicated hybrid motif"/>
    <property type="match status" value="1"/>
</dbReference>
<dbReference type="CDD" id="cd12797">
    <property type="entry name" value="M23_peptidase"/>
    <property type="match status" value="1"/>
</dbReference>
<reference evidence="7" key="2">
    <citation type="submission" date="2011-01" db="EMBL/GenBank/DDBJ databases">
        <title>The Non-contiguous Finished genome of Clostridium papyrosolvens.</title>
        <authorList>
            <person name="Lucas S."/>
            <person name="Copeland A."/>
            <person name="Lapidus A."/>
            <person name="Cheng J.-F."/>
            <person name="Goodwin L."/>
            <person name="Pitluck S."/>
            <person name="Misra M."/>
            <person name="Chertkov O."/>
            <person name="Detter J.C."/>
            <person name="Han C."/>
            <person name="Tapia R."/>
            <person name="Land M."/>
            <person name="Hauser L."/>
            <person name="Kyrpides N."/>
            <person name="Ivanova N."/>
            <person name="Pagani I."/>
            <person name="Mouttaki H."/>
            <person name="He Z."/>
            <person name="Zhou J."/>
            <person name="Hemme C.L."/>
            <person name="Woyke T."/>
        </authorList>
    </citation>
    <scope>NUCLEOTIDE SEQUENCE [LARGE SCALE GENOMIC DNA]</scope>
    <source>
        <strain evidence="7">DSM 2782</strain>
    </source>
</reference>
<organism evidence="7 8">
    <name type="scientific">Ruminiclostridium papyrosolvens DSM 2782</name>
    <dbReference type="NCBI Taxonomy" id="588581"/>
    <lineage>
        <taxon>Bacteria</taxon>
        <taxon>Bacillati</taxon>
        <taxon>Bacillota</taxon>
        <taxon>Clostridia</taxon>
        <taxon>Eubacteriales</taxon>
        <taxon>Oscillospiraceae</taxon>
        <taxon>Ruminiclostridium</taxon>
    </lineage>
</organism>
<feature type="domain" description="Peptidoglycan hydrolase PcsB coiled-coil" evidence="6">
    <location>
        <begin position="97"/>
        <end position="162"/>
    </location>
</feature>
<feature type="signal peptide" evidence="4">
    <location>
        <begin position="1"/>
        <end position="24"/>
    </location>
</feature>
<dbReference type="RefSeq" id="WP_004621480.1">
    <property type="nucleotide sequence ID" value="NZ_ACXX02000014.1"/>
</dbReference>
<dbReference type="Pfam" id="PF01551">
    <property type="entry name" value="Peptidase_M23"/>
    <property type="match status" value="1"/>
</dbReference>
<reference evidence="7" key="1">
    <citation type="submission" date="2009-07" db="EMBL/GenBank/DDBJ databases">
        <authorList>
            <consortium name="US DOE Joint Genome Institute (JGI-PGF)"/>
            <person name="Lucas S."/>
            <person name="Copeland A."/>
            <person name="Lapidus A."/>
            <person name="Glavina del Rio T."/>
            <person name="Tice H."/>
            <person name="Bruce D."/>
            <person name="Goodwin L."/>
            <person name="Pitluck S."/>
            <person name="Larimer F."/>
            <person name="Land M.L."/>
            <person name="Mouttaki H."/>
            <person name="He Z."/>
            <person name="Zhou J."/>
            <person name="Hemme C.L."/>
        </authorList>
    </citation>
    <scope>NUCLEOTIDE SEQUENCE</scope>
    <source>
        <strain evidence="7">DSM 2782</strain>
    </source>
</reference>
<dbReference type="OrthoDB" id="9809488at2"/>
<proteinExistence type="predicted"/>
<dbReference type="STRING" id="588581.Cpap_0363"/>
<evidence type="ECO:0000313" key="7">
    <source>
        <dbReference type="EMBL" id="EGD46424.1"/>
    </source>
</evidence>
<protein>
    <submittedName>
        <fullName evidence="7">Peptidase M23</fullName>
    </submittedName>
</protein>
<keyword evidence="2" id="KW-0175">Coiled coil</keyword>
<evidence type="ECO:0000256" key="2">
    <source>
        <dbReference type="SAM" id="Coils"/>
    </source>
</evidence>
<gene>
    <name evidence="7" type="ORF">Cpap_0363</name>
</gene>
<dbReference type="InterPro" id="IPR050570">
    <property type="entry name" value="Cell_wall_metabolism_enzyme"/>
</dbReference>
<evidence type="ECO:0000259" key="5">
    <source>
        <dbReference type="Pfam" id="PF01551"/>
    </source>
</evidence>
<dbReference type="InterPro" id="IPR011055">
    <property type="entry name" value="Dup_hybrid_motif"/>
</dbReference>
<feature type="region of interest" description="Disordered" evidence="3">
    <location>
        <begin position="53"/>
        <end position="73"/>
    </location>
</feature>
<dbReference type="AlphaFoldDB" id="F1TGU3"/>
<feature type="domain" description="M23ase beta-sheet core" evidence="5">
    <location>
        <begin position="275"/>
        <end position="370"/>
    </location>
</feature>
<evidence type="ECO:0000256" key="3">
    <source>
        <dbReference type="SAM" id="MobiDB-lite"/>
    </source>
</evidence>
<dbReference type="FunFam" id="2.70.70.10:FF:000006">
    <property type="entry name" value="M23 family peptidase"/>
    <property type="match status" value="1"/>
</dbReference>
<dbReference type="PANTHER" id="PTHR21666">
    <property type="entry name" value="PEPTIDASE-RELATED"/>
    <property type="match status" value="1"/>
</dbReference>
<feature type="coiled-coil region" evidence="2">
    <location>
        <begin position="164"/>
        <end position="236"/>
    </location>
</feature>
<feature type="chain" id="PRO_5003276382" evidence="4">
    <location>
        <begin position="25"/>
        <end position="375"/>
    </location>
</feature>
<dbReference type="PANTHER" id="PTHR21666:SF289">
    <property type="entry name" value="L-ALA--D-GLU ENDOPEPTIDASE"/>
    <property type="match status" value="1"/>
</dbReference>
<comment type="caution">
    <text evidence="7">The sequence shown here is derived from an EMBL/GenBank/DDBJ whole genome shotgun (WGS) entry which is preliminary data.</text>
</comment>
<dbReference type="EMBL" id="ACXX02000014">
    <property type="protein sequence ID" value="EGD46424.1"/>
    <property type="molecule type" value="Genomic_DNA"/>
</dbReference>
<evidence type="ECO:0000256" key="4">
    <source>
        <dbReference type="SAM" id="SignalP"/>
    </source>
</evidence>
<keyword evidence="8" id="KW-1185">Reference proteome</keyword>
<dbReference type="Gene3D" id="6.10.250.3150">
    <property type="match status" value="1"/>
</dbReference>
<dbReference type="eggNOG" id="COG4942">
    <property type="taxonomic scope" value="Bacteria"/>
</dbReference>
<evidence type="ECO:0000259" key="6">
    <source>
        <dbReference type="Pfam" id="PF24568"/>
    </source>
</evidence>
<dbReference type="InterPro" id="IPR016047">
    <property type="entry name" value="M23ase_b-sheet_dom"/>
</dbReference>
<name>F1TGU3_9FIRM</name>
<dbReference type="Pfam" id="PF24568">
    <property type="entry name" value="CC_PcsB"/>
    <property type="match status" value="1"/>
</dbReference>
<dbReference type="InterPro" id="IPR057309">
    <property type="entry name" value="PcsB_CC"/>
</dbReference>